<evidence type="ECO:0000259" key="4">
    <source>
        <dbReference type="Pfam" id="PF01052"/>
    </source>
</evidence>
<dbReference type="OrthoDB" id="7031612at2"/>
<dbReference type="Gene3D" id="2.30.330.10">
    <property type="entry name" value="SpoA-like"/>
    <property type="match status" value="1"/>
</dbReference>
<evidence type="ECO:0000256" key="2">
    <source>
        <dbReference type="ARBA" id="ARBA00021925"/>
    </source>
</evidence>
<evidence type="ECO:0000313" key="8">
    <source>
        <dbReference type="Proteomes" id="UP000022611"/>
    </source>
</evidence>
<dbReference type="InterPro" id="IPR036429">
    <property type="entry name" value="SpoA-like_sf"/>
</dbReference>
<dbReference type="SUPFAM" id="SSF101801">
    <property type="entry name" value="Surface presentation of antigens (SPOA)"/>
    <property type="match status" value="1"/>
</dbReference>
<dbReference type="RefSeq" id="WP_019689494.1">
    <property type="nucleotide sequence ID" value="NZ_AFOY02000004.1"/>
</dbReference>
<dbReference type="InterPro" id="IPR001543">
    <property type="entry name" value="FliN-like_C"/>
</dbReference>
<dbReference type="AlphaFoldDB" id="A0A010RV20"/>
<sequence length="307" mass="33579">MSALALRRVNSLTHARSQAVQRWQLAGHYTGMGRPDPQHEYLSFCACSERGDWHGLINARDWLHHALPQLQALLTVECPAPRIAELLRAVPCPFELTVDALHYRNLTDVELLDPAQVPAQQLPWLATPQGRVWLTALPSARPATEALHSVPWLADLPQRLELILGVSYLSRSSHARLGRGDVLLINDSTRQCVLAGRGIGFFTFTEEGICMEKVDADSTTQAPTEPPASTDLSRLPVRVEFVLATHEIALGELAAIIAGQVIPLAAEAAQGIEVRANGKRVARGELVQLDEGLGVELLEVYRNAGDE</sequence>
<reference evidence="7 8" key="1">
    <citation type="journal article" date="2011" name="J. Bacteriol.">
        <title>Draft genome sequence of the polycyclic aromatic hydrocarbon-degrading, genetically engineered bioluminescent bioreporter Pseudomonas fluorescens HK44.</title>
        <authorList>
            <person name="Chauhan A."/>
            <person name="Layton A.C."/>
            <person name="Williams D.E."/>
            <person name="Smartt A.E."/>
            <person name="Ripp S."/>
            <person name="Karpinets T.V."/>
            <person name="Brown S.D."/>
            <person name="Sayler G.S."/>
        </authorList>
    </citation>
    <scope>NUCLEOTIDE SEQUENCE [LARGE SCALE GENOMIC DNA]</scope>
    <source>
        <strain evidence="7 8">HK44</strain>
    </source>
</reference>
<dbReference type="InterPro" id="IPR058804">
    <property type="entry name" value="SpaO_N"/>
</dbReference>
<dbReference type="InterPro" id="IPR058805">
    <property type="entry name" value="SpaO_FliMN_C_rel"/>
</dbReference>
<dbReference type="Pfam" id="PF26294">
    <property type="entry name" value="SpaO_N"/>
    <property type="match status" value="1"/>
</dbReference>
<dbReference type="Pfam" id="PF01052">
    <property type="entry name" value="FliMN_C"/>
    <property type="match status" value="1"/>
</dbReference>
<dbReference type="InterPro" id="IPR003283">
    <property type="entry name" value="T3SS_OMP_SpaO"/>
</dbReference>
<dbReference type="PATRIC" id="fig|1042209.11.peg.1103"/>
<organism evidence="7 8">
    <name type="scientific">Pseudomonas fluorescens HK44</name>
    <dbReference type="NCBI Taxonomy" id="1042209"/>
    <lineage>
        <taxon>Bacteria</taxon>
        <taxon>Pseudomonadati</taxon>
        <taxon>Pseudomonadota</taxon>
        <taxon>Gammaproteobacteria</taxon>
        <taxon>Pseudomonadales</taxon>
        <taxon>Pseudomonadaceae</taxon>
        <taxon>Pseudomonas</taxon>
    </lineage>
</organism>
<protein>
    <recommendedName>
        <fullName evidence="2">Surface presentation of antigens protein SpaO</fullName>
    </recommendedName>
</protein>
<evidence type="ECO:0000313" key="7">
    <source>
        <dbReference type="EMBL" id="EXF96146.1"/>
    </source>
</evidence>
<dbReference type="PANTHER" id="PTHR30034">
    <property type="entry name" value="FLAGELLAR MOTOR SWITCH PROTEIN FLIM"/>
    <property type="match status" value="1"/>
</dbReference>
<gene>
    <name evidence="7" type="ORF">HK44_022810</name>
</gene>
<feature type="domain" description="SpaO N-terminal" evidence="5">
    <location>
        <begin position="6"/>
        <end position="138"/>
    </location>
</feature>
<dbReference type="HOGENOM" id="CLU_077609_0_0_6"/>
<dbReference type="Pfam" id="PF26304">
    <property type="entry name" value="FliMN_C_rel"/>
    <property type="match status" value="1"/>
</dbReference>
<dbReference type="Proteomes" id="UP000022611">
    <property type="component" value="Unassembled WGS sequence"/>
</dbReference>
<dbReference type="GO" id="GO:0009306">
    <property type="term" value="P:protein secretion"/>
    <property type="evidence" value="ECO:0007669"/>
    <property type="project" value="InterPro"/>
</dbReference>
<evidence type="ECO:0000256" key="3">
    <source>
        <dbReference type="ARBA" id="ARBA00023026"/>
    </source>
</evidence>
<accession>A0A010RV20</accession>
<dbReference type="PRINTS" id="PR01339">
    <property type="entry name" value="TYPE3OMOPROT"/>
</dbReference>
<evidence type="ECO:0000256" key="1">
    <source>
        <dbReference type="ARBA" id="ARBA00009226"/>
    </source>
</evidence>
<feature type="domain" description="Flagellar motor switch protein FliN-like C-terminal" evidence="4">
    <location>
        <begin position="231"/>
        <end position="300"/>
    </location>
</feature>
<proteinExistence type="inferred from homology"/>
<feature type="domain" description="SpaO FliM/N C-terminal related" evidence="6">
    <location>
        <begin position="154"/>
        <end position="215"/>
    </location>
</feature>
<dbReference type="GO" id="GO:0050918">
    <property type="term" value="P:positive chemotaxis"/>
    <property type="evidence" value="ECO:0007669"/>
    <property type="project" value="TreeGrafter"/>
</dbReference>
<name>A0A010RV20_PSEFL</name>
<keyword evidence="3" id="KW-0843">Virulence</keyword>
<comment type="caution">
    <text evidence="7">The sequence shown here is derived from an EMBL/GenBank/DDBJ whole genome shotgun (WGS) entry which is preliminary data.</text>
</comment>
<dbReference type="PANTHER" id="PTHR30034:SF5">
    <property type="entry name" value="SECRETION SYSTEM APPARATUS PROTEIN SSAQ"/>
    <property type="match status" value="1"/>
</dbReference>
<dbReference type="GO" id="GO:0071978">
    <property type="term" value="P:bacterial-type flagellum-dependent swarming motility"/>
    <property type="evidence" value="ECO:0007669"/>
    <property type="project" value="TreeGrafter"/>
</dbReference>
<comment type="similarity">
    <text evidence="1">Belongs to the FliN/MopA/SpaO family.</text>
</comment>
<evidence type="ECO:0000259" key="5">
    <source>
        <dbReference type="Pfam" id="PF26294"/>
    </source>
</evidence>
<evidence type="ECO:0000259" key="6">
    <source>
        <dbReference type="Pfam" id="PF26304"/>
    </source>
</evidence>
<dbReference type="eggNOG" id="COG1886">
    <property type="taxonomic scope" value="Bacteria"/>
</dbReference>
<dbReference type="EMBL" id="AFOY02000004">
    <property type="protein sequence ID" value="EXF96146.1"/>
    <property type="molecule type" value="Genomic_DNA"/>
</dbReference>